<feature type="region of interest" description="Disordered" evidence="1">
    <location>
        <begin position="117"/>
        <end position="145"/>
    </location>
</feature>
<gene>
    <name evidence="2" type="ORF">AD929_15945</name>
</gene>
<name>A0A149QPR1_9PROT</name>
<comment type="caution">
    <text evidence="2">The sequence shown here is derived from an EMBL/GenBank/DDBJ whole genome shotgun (WGS) entry which is preliminary data.</text>
</comment>
<proteinExistence type="predicted"/>
<feature type="compositionally biased region" description="Basic and acidic residues" evidence="1">
    <location>
        <begin position="60"/>
        <end position="71"/>
    </location>
</feature>
<sequence length="323" mass="34568">MPKPSALGRDALMRMSVFPLRPAKGHSALLRALLAGTVLLAAPGFVSSDAWAAHHHKKHGETAAKAADKHASAKKHHKADAAKPASPTAKHKAAHHAALKHAAPAIAAGAAATAAGAAAADQPATPPVPPAPENTDKGSNTGLPLPRYAALRADKVYMRRGPGDRYPIDWVYHRRGLPVEIEREFDVWRLVEDSDGQKGWVHQATLYGSRTFVIPGLPPEGVKAQNGEASAQEGDHIGKADARILARVATQDEARAHKNDVLLMSHPEEDSTVIAVLQQGTVGNIKLCPQNSQWCRVSVKGYEGWLPRRLFWGLLPGETIQPN</sequence>
<dbReference type="EMBL" id="LHZB01000121">
    <property type="protein sequence ID" value="KXU99279.1"/>
    <property type="molecule type" value="Genomic_DNA"/>
</dbReference>
<dbReference type="Gene3D" id="2.30.30.40">
    <property type="entry name" value="SH3 Domains"/>
    <property type="match status" value="1"/>
</dbReference>
<keyword evidence="2" id="KW-0030">Aminoacyl-tRNA synthetase</keyword>
<dbReference type="Proteomes" id="UP000075573">
    <property type="component" value="Unassembled WGS sequence"/>
</dbReference>
<dbReference type="PATRIC" id="fig|442.7.peg.103"/>
<organism evidence="2 3">
    <name type="scientific">Gluconobacter potus</name>
    <dbReference type="NCBI Taxonomy" id="2724927"/>
    <lineage>
        <taxon>Bacteria</taxon>
        <taxon>Pseudomonadati</taxon>
        <taxon>Pseudomonadota</taxon>
        <taxon>Alphaproteobacteria</taxon>
        <taxon>Acetobacterales</taxon>
        <taxon>Acetobacteraceae</taxon>
        <taxon>Gluconobacter</taxon>
    </lineage>
</organism>
<dbReference type="AlphaFoldDB" id="A0A149QPR1"/>
<feature type="region of interest" description="Disordered" evidence="1">
    <location>
        <begin position="56"/>
        <end position="100"/>
    </location>
</feature>
<evidence type="ECO:0000313" key="3">
    <source>
        <dbReference type="Proteomes" id="UP000075573"/>
    </source>
</evidence>
<accession>A0A149QPR1</accession>
<dbReference type="InterPro" id="IPR010466">
    <property type="entry name" value="DUF1058"/>
</dbReference>
<protein>
    <submittedName>
        <fullName evidence="2">Aspartyl-tRNA synthetase</fullName>
    </submittedName>
</protein>
<keyword evidence="2" id="KW-0436">Ligase</keyword>
<feature type="compositionally biased region" description="Basic residues" evidence="1">
    <location>
        <begin position="89"/>
        <end position="99"/>
    </location>
</feature>
<reference evidence="2 3" key="1">
    <citation type="submission" date="2015-06" db="EMBL/GenBank/DDBJ databases">
        <title>Improved classification and identification of acetic acid bacteria using matrix-assisted laser desorption/ionization time-of-flight mass spectrometry; Gluconobacter nephelii and Gluconobacter uchimurae are later heterotypic synonyms of Gluconobacter japonicus and Gluconobacter oxydans, respectively.</title>
        <authorList>
            <person name="Li L."/>
            <person name="Cleenwerck I."/>
            <person name="De Vuyst L."/>
            <person name="Vandamme P."/>
        </authorList>
    </citation>
    <scope>NUCLEOTIDE SEQUENCE [LARGE SCALE GENOMIC DNA]</scope>
    <source>
        <strain evidence="2 3">LMG 1764</strain>
    </source>
</reference>
<dbReference type="GO" id="GO:0004812">
    <property type="term" value="F:aminoacyl-tRNA ligase activity"/>
    <property type="evidence" value="ECO:0007669"/>
    <property type="project" value="UniProtKB-KW"/>
</dbReference>
<evidence type="ECO:0000313" key="2">
    <source>
        <dbReference type="EMBL" id="KXU99279.1"/>
    </source>
</evidence>
<dbReference type="Pfam" id="PF06347">
    <property type="entry name" value="SH3_4"/>
    <property type="match status" value="2"/>
</dbReference>
<evidence type="ECO:0000256" key="1">
    <source>
        <dbReference type="SAM" id="MobiDB-lite"/>
    </source>
</evidence>